<keyword evidence="1" id="KW-0430">Lectin</keyword>
<name>A0ABD1KTT4_9TELE</name>
<feature type="domain" description="C-type lectin" evidence="6">
    <location>
        <begin position="175"/>
        <end position="249"/>
    </location>
</feature>
<evidence type="ECO:0000256" key="1">
    <source>
        <dbReference type="ARBA" id="ARBA00022734"/>
    </source>
</evidence>
<proteinExistence type="predicted"/>
<sequence>MAQEPLYCNVTPTTTEALRKDNNTGNDSGRSGPVHRSALNGLASGVSTATGSEVKGKHKVFVITFMLLLSVSVVLLVVTLSAALLYTLPLFNRVQQDKENLLAQLQDTQEDNNLLTRQNSNLSLQNSNLILQNSNLSLQNSNLILQNSNLTIENKNLQNQLSGIQIGCPTGWQNFSGSCYHFSSKPQTWHKSRDDCVTMGGHLIIIKSAEEQEFVRHNLEPQQPYWIGLAYSVEEKAWHWVDNRALNHSFG</sequence>
<dbReference type="AlphaFoldDB" id="A0ABD1KTT4"/>
<dbReference type="GO" id="GO:0030246">
    <property type="term" value="F:carbohydrate binding"/>
    <property type="evidence" value="ECO:0007669"/>
    <property type="project" value="UniProtKB-KW"/>
</dbReference>
<dbReference type="InterPro" id="IPR016187">
    <property type="entry name" value="CTDL_fold"/>
</dbReference>
<evidence type="ECO:0000256" key="5">
    <source>
        <dbReference type="SAM" id="Phobius"/>
    </source>
</evidence>
<dbReference type="PANTHER" id="PTHR46746">
    <property type="entry name" value="KILLER CELL LECTIN-LIKE RECEPTOR SUBFAMILY F MEMBER 2"/>
    <property type="match status" value="1"/>
</dbReference>
<organism evidence="7 8">
    <name type="scientific">Coilia grayii</name>
    <name type="common">Gray's grenadier anchovy</name>
    <dbReference type="NCBI Taxonomy" id="363190"/>
    <lineage>
        <taxon>Eukaryota</taxon>
        <taxon>Metazoa</taxon>
        <taxon>Chordata</taxon>
        <taxon>Craniata</taxon>
        <taxon>Vertebrata</taxon>
        <taxon>Euteleostomi</taxon>
        <taxon>Actinopterygii</taxon>
        <taxon>Neopterygii</taxon>
        <taxon>Teleostei</taxon>
        <taxon>Clupei</taxon>
        <taxon>Clupeiformes</taxon>
        <taxon>Clupeoidei</taxon>
        <taxon>Engraulidae</taxon>
        <taxon>Coilinae</taxon>
        <taxon>Coilia</taxon>
    </lineage>
</organism>
<dbReference type="PANTHER" id="PTHR46746:SF9">
    <property type="entry name" value="CD209 ANTIGEN-LIKE PROTEIN C-LIKE"/>
    <property type="match status" value="1"/>
</dbReference>
<dbReference type="Gene3D" id="3.10.100.10">
    <property type="entry name" value="Mannose-Binding Protein A, subunit A"/>
    <property type="match status" value="1"/>
</dbReference>
<evidence type="ECO:0000256" key="3">
    <source>
        <dbReference type="SAM" id="Coils"/>
    </source>
</evidence>
<dbReference type="InterPro" id="IPR051379">
    <property type="entry name" value="C-type_Lectin_Receptor_IMM"/>
</dbReference>
<dbReference type="SMART" id="SM00034">
    <property type="entry name" value="CLECT"/>
    <property type="match status" value="1"/>
</dbReference>
<evidence type="ECO:0000256" key="2">
    <source>
        <dbReference type="ARBA" id="ARBA00023157"/>
    </source>
</evidence>
<dbReference type="InterPro" id="IPR016186">
    <property type="entry name" value="C-type_lectin-like/link_sf"/>
</dbReference>
<keyword evidence="5" id="KW-1133">Transmembrane helix</keyword>
<evidence type="ECO:0000256" key="4">
    <source>
        <dbReference type="SAM" id="MobiDB-lite"/>
    </source>
</evidence>
<dbReference type="Pfam" id="PF00059">
    <property type="entry name" value="Lectin_C"/>
    <property type="match status" value="1"/>
</dbReference>
<dbReference type="PROSITE" id="PS50041">
    <property type="entry name" value="C_TYPE_LECTIN_2"/>
    <property type="match status" value="1"/>
</dbReference>
<evidence type="ECO:0000313" key="7">
    <source>
        <dbReference type="EMBL" id="KAL2102548.1"/>
    </source>
</evidence>
<keyword evidence="5" id="KW-0472">Membrane</keyword>
<evidence type="ECO:0000259" key="6">
    <source>
        <dbReference type="PROSITE" id="PS50041"/>
    </source>
</evidence>
<keyword evidence="5" id="KW-0812">Transmembrane</keyword>
<dbReference type="Proteomes" id="UP001591681">
    <property type="component" value="Unassembled WGS sequence"/>
</dbReference>
<feature type="transmembrane region" description="Helical" evidence="5">
    <location>
        <begin position="60"/>
        <end position="86"/>
    </location>
</feature>
<evidence type="ECO:0000313" key="8">
    <source>
        <dbReference type="Proteomes" id="UP001591681"/>
    </source>
</evidence>
<dbReference type="EMBL" id="JBHFQA010000002">
    <property type="protein sequence ID" value="KAL2102548.1"/>
    <property type="molecule type" value="Genomic_DNA"/>
</dbReference>
<dbReference type="InterPro" id="IPR001304">
    <property type="entry name" value="C-type_lectin-like"/>
</dbReference>
<feature type="coiled-coil region" evidence="3">
    <location>
        <begin position="91"/>
        <end position="160"/>
    </location>
</feature>
<accession>A0ABD1KTT4</accession>
<keyword evidence="8" id="KW-1185">Reference proteome</keyword>
<keyword evidence="2" id="KW-1015">Disulfide bond</keyword>
<gene>
    <name evidence="7" type="ORF">ACEWY4_001716</name>
</gene>
<keyword evidence="3" id="KW-0175">Coiled coil</keyword>
<comment type="caution">
    <text evidence="7">The sequence shown here is derived from an EMBL/GenBank/DDBJ whole genome shotgun (WGS) entry which is preliminary data.</text>
</comment>
<protein>
    <recommendedName>
        <fullName evidence="6">C-type lectin domain-containing protein</fullName>
    </recommendedName>
</protein>
<feature type="region of interest" description="Disordered" evidence="4">
    <location>
        <begin position="14"/>
        <end position="36"/>
    </location>
</feature>
<dbReference type="SUPFAM" id="SSF56436">
    <property type="entry name" value="C-type lectin-like"/>
    <property type="match status" value="1"/>
</dbReference>
<reference evidence="7 8" key="1">
    <citation type="submission" date="2024-09" db="EMBL/GenBank/DDBJ databases">
        <title>A chromosome-level genome assembly of Gray's grenadier anchovy, Coilia grayii.</title>
        <authorList>
            <person name="Fu Z."/>
        </authorList>
    </citation>
    <scope>NUCLEOTIDE SEQUENCE [LARGE SCALE GENOMIC DNA]</scope>
    <source>
        <strain evidence="7">G4</strain>
        <tissue evidence="7">Muscle</tissue>
    </source>
</reference>